<protein>
    <recommendedName>
        <fullName evidence="5">Aspartyl/Glutamyl-tRNA(Gln) amidotransferase subunit B/E catalytic domain-containing protein</fullName>
    </recommendedName>
</protein>
<dbReference type="GO" id="GO:0032543">
    <property type="term" value="P:mitochondrial translation"/>
    <property type="evidence" value="ECO:0007669"/>
    <property type="project" value="TreeGrafter"/>
</dbReference>
<dbReference type="InterPro" id="IPR006075">
    <property type="entry name" value="Asn/Gln-tRNA_Trfase_suB/E_cat"/>
</dbReference>
<keyword evidence="1" id="KW-0436">Ligase</keyword>
<comment type="caution">
    <text evidence="6">The sequence shown here is derived from an EMBL/GenBank/DDBJ whole genome shotgun (WGS) entry which is preliminary data.</text>
</comment>
<dbReference type="AlphaFoldDB" id="A0A4Y9ZKV3"/>
<dbReference type="Proteomes" id="UP000298061">
    <property type="component" value="Unassembled WGS sequence"/>
</dbReference>
<dbReference type="PROSITE" id="PS01234">
    <property type="entry name" value="GATB"/>
    <property type="match status" value="1"/>
</dbReference>
<dbReference type="NCBIfam" id="TIGR00133">
    <property type="entry name" value="gatB"/>
    <property type="match status" value="1"/>
</dbReference>
<keyword evidence="4" id="KW-0648">Protein biosynthesis</keyword>
<evidence type="ECO:0000256" key="3">
    <source>
        <dbReference type="ARBA" id="ARBA00022840"/>
    </source>
</evidence>
<evidence type="ECO:0000259" key="5">
    <source>
        <dbReference type="Pfam" id="PF02934"/>
    </source>
</evidence>
<dbReference type="InterPro" id="IPR004413">
    <property type="entry name" value="GatB"/>
</dbReference>
<dbReference type="GO" id="GO:0050567">
    <property type="term" value="F:glutaminyl-tRNA synthase (glutamine-hydrolyzing) activity"/>
    <property type="evidence" value="ECO:0007669"/>
    <property type="project" value="TreeGrafter"/>
</dbReference>
<reference evidence="6 7" key="1">
    <citation type="submission" date="2019-02" db="EMBL/GenBank/DDBJ databases">
        <title>Genome sequencing of the rare red list fungi Hericium alpestre (H. flagellum).</title>
        <authorList>
            <person name="Buettner E."/>
            <person name="Kellner H."/>
        </authorList>
    </citation>
    <scope>NUCLEOTIDE SEQUENCE [LARGE SCALE GENOMIC DNA]</scope>
    <source>
        <strain evidence="6 7">DSM 108284</strain>
    </source>
</reference>
<name>A0A4Y9ZKV3_9AGAM</name>
<accession>A0A4Y9ZKV3</accession>
<evidence type="ECO:0000313" key="6">
    <source>
        <dbReference type="EMBL" id="TFY74677.1"/>
    </source>
</evidence>
<evidence type="ECO:0000313" key="7">
    <source>
        <dbReference type="Proteomes" id="UP000298061"/>
    </source>
</evidence>
<evidence type="ECO:0000256" key="2">
    <source>
        <dbReference type="ARBA" id="ARBA00022741"/>
    </source>
</evidence>
<sequence length="328" mass="36868">MLTRRSLRVLHEKPAVLRGYASHTPRPFVHDPRWPGWQVVIGLEVHAQIKSHAKLFSGAWTSDLGEPSNIHVTPFDAAFPGTLPRLNAKCVDLALRAALALSSDIQCRSSFDRKHYFYSDLPAGYQITQRYAPLARSGQLHLPQTDISVRIEQIQLEQDTAKSTFEPRRRQSAIDLNRAGTGLMEIVSMPDMRTPEEAGEYVRTLQALLRSVGASDGNMEQGSLRCDVNVSVNRPGDAFGTRCEIKNLNSVRFMIVALTCEIHRHIALLDAGQPVAQETRGFNETSGLTFKLRSKEDAPDYRYMPDPNLPPLLLRRPYARRPRVITPH</sequence>
<dbReference type="GO" id="GO:0030956">
    <property type="term" value="C:glutamyl-tRNA(Gln) amidotransferase complex"/>
    <property type="evidence" value="ECO:0007669"/>
    <property type="project" value="TreeGrafter"/>
</dbReference>
<feature type="domain" description="Aspartyl/Glutamyl-tRNA(Gln) amidotransferase subunit B/E catalytic" evidence="5">
    <location>
        <begin position="39"/>
        <end position="316"/>
    </location>
</feature>
<dbReference type="STRING" id="135208.A0A4Y9ZKV3"/>
<dbReference type="GO" id="GO:0005524">
    <property type="term" value="F:ATP binding"/>
    <property type="evidence" value="ECO:0007669"/>
    <property type="project" value="UniProtKB-KW"/>
</dbReference>
<dbReference type="InterPro" id="IPR017959">
    <property type="entry name" value="Asn/Gln-tRNA_amidoTrfase_suB/E"/>
</dbReference>
<keyword evidence="3" id="KW-0067">ATP-binding</keyword>
<keyword evidence="7" id="KW-1185">Reference proteome</keyword>
<evidence type="ECO:0000256" key="4">
    <source>
        <dbReference type="ARBA" id="ARBA00022917"/>
    </source>
</evidence>
<keyword evidence="2" id="KW-0547">Nucleotide-binding</keyword>
<dbReference type="GO" id="GO:0005739">
    <property type="term" value="C:mitochondrion"/>
    <property type="evidence" value="ECO:0007669"/>
    <property type="project" value="TreeGrafter"/>
</dbReference>
<dbReference type="OrthoDB" id="1722066at2759"/>
<dbReference type="SUPFAM" id="SSF55931">
    <property type="entry name" value="Glutamine synthetase/guanido kinase"/>
    <property type="match status" value="1"/>
</dbReference>
<proteinExistence type="predicted"/>
<dbReference type="PANTHER" id="PTHR11659:SF0">
    <property type="entry name" value="GLUTAMYL-TRNA(GLN) AMIDOTRANSFERASE SUBUNIT B, MITOCHONDRIAL"/>
    <property type="match status" value="1"/>
</dbReference>
<dbReference type="Pfam" id="PF02934">
    <property type="entry name" value="GatB_N"/>
    <property type="match status" value="1"/>
</dbReference>
<dbReference type="EMBL" id="SFCI01001944">
    <property type="protein sequence ID" value="TFY74677.1"/>
    <property type="molecule type" value="Genomic_DNA"/>
</dbReference>
<dbReference type="NCBIfam" id="NF004012">
    <property type="entry name" value="PRK05477.1-2"/>
    <property type="match status" value="1"/>
</dbReference>
<evidence type="ECO:0000256" key="1">
    <source>
        <dbReference type="ARBA" id="ARBA00022598"/>
    </source>
</evidence>
<dbReference type="InterPro" id="IPR017958">
    <property type="entry name" value="Gln-tRNA_amidoTrfase_suB_CS"/>
</dbReference>
<dbReference type="GO" id="GO:0070681">
    <property type="term" value="P:glutaminyl-tRNAGln biosynthesis via transamidation"/>
    <property type="evidence" value="ECO:0007669"/>
    <property type="project" value="TreeGrafter"/>
</dbReference>
<dbReference type="PANTHER" id="PTHR11659">
    <property type="entry name" value="GLUTAMYL-TRNA GLN AMIDOTRANSFERASE SUBUNIT B MITOCHONDRIAL AND PROKARYOTIC PET112-RELATED"/>
    <property type="match status" value="1"/>
</dbReference>
<gene>
    <name evidence="6" type="ORF">EWM64_g9335</name>
</gene>
<organism evidence="6 7">
    <name type="scientific">Hericium alpestre</name>
    <dbReference type="NCBI Taxonomy" id="135208"/>
    <lineage>
        <taxon>Eukaryota</taxon>
        <taxon>Fungi</taxon>
        <taxon>Dikarya</taxon>
        <taxon>Basidiomycota</taxon>
        <taxon>Agaricomycotina</taxon>
        <taxon>Agaricomycetes</taxon>
        <taxon>Russulales</taxon>
        <taxon>Hericiaceae</taxon>
        <taxon>Hericium</taxon>
    </lineage>
</organism>
<dbReference type="InterPro" id="IPR014746">
    <property type="entry name" value="Gln_synth/guanido_kin_cat_dom"/>
</dbReference>